<dbReference type="AlphaFoldDB" id="A0A062XVN3"/>
<dbReference type="PANTHER" id="PTHR35024:SF4">
    <property type="entry name" value="POLYMER-FORMING CYTOSKELETAL PROTEIN"/>
    <property type="match status" value="1"/>
</dbReference>
<proteinExistence type="inferred from homology"/>
<dbReference type="PANTHER" id="PTHR35024">
    <property type="entry name" value="HYPOTHETICAL CYTOSOLIC PROTEIN"/>
    <property type="match status" value="1"/>
</dbReference>
<dbReference type="InterPro" id="IPR007607">
    <property type="entry name" value="BacA/B"/>
</dbReference>
<dbReference type="EMBL" id="JMFG01000002">
    <property type="protein sequence ID" value="KDA54893.1"/>
    <property type="molecule type" value="Genomic_DNA"/>
</dbReference>
<sequence>MKRPATLNGFLDQGCTIRGEVDFADLLRVHGHVIGSVRSAAELLVGEGGLVEGEVEVGRLAVAGTVKGKVKVKEKLVVHPGGKVLAEIWTPALVVEEGGVVEGMVHMANGLPLDTPKQKV</sequence>
<keyword evidence="4" id="KW-1185">Reference proteome</keyword>
<reference evidence="2" key="2">
    <citation type="journal article" date="2020" name="mSystems">
        <title>Genome- and Community-Level Interaction Insights into Carbon Utilization and Element Cycling Functions of Hydrothermarchaeota in Hydrothermal Sediment.</title>
        <authorList>
            <person name="Zhou Z."/>
            <person name="Liu Y."/>
            <person name="Xu W."/>
            <person name="Pan J."/>
            <person name="Luo Z.H."/>
            <person name="Li M."/>
        </authorList>
    </citation>
    <scope>NUCLEOTIDE SEQUENCE [LARGE SCALE GENOMIC DNA]</scope>
    <source>
        <strain evidence="2">SpSt-299</strain>
    </source>
</reference>
<dbReference type="RefSeq" id="WP_038046241.1">
    <property type="nucleotide sequence ID" value="NZ_JMFG01000002.1"/>
</dbReference>
<name>A0A062XVN3_9BACT</name>
<accession>A0A062XVN3</accession>
<evidence type="ECO:0000313" key="3">
    <source>
        <dbReference type="EMBL" id="KDA54893.1"/>
    </source>
</evidence>
<dbReference type="EMBL" id="DSMR01000487">
    <property type="protein sequence ID" value="HET47841.1"/>
    <property type="molecule type" value="Genomic_DNA"/>
</dbReference>
<evidence type="ECO:0000313" key="2">
    <source>
        <dbReference type="EMBL" id="HET47841.1"/>
    </source>
</evidence>
<evidence type="ECO:0000256" key="1">
    <source>
        <dbReference type="ARBA" id="ARBA00044755"/>
    </source>
</evidence>
<dbReference type="Proteomes" id="UP000027284">
    <property type="component" value="Unassembled WGS sequence"/>
</dbReference>
<organism evidence="3 4">
    <name type="scientific">Thermoanaerobaculum aquaticum</name>
    <dbReference type="NCBI Taxonomy" id="1312852"/>
    <lineage>
        <taxon>Bacteria</taxon>
        <taxon>Pseudomonadati</taxon>
        <taxon>Acidobacteriota</taxon>
        <taxon>Thermoanaerobaculia</taxon>
        <taxon>Thermoanaerobaculales</taxon>
        <taxon>Thermoanaerobaculaceae</taxon>
        <taxon>Thermoanaerobaculum</taxon>
    </lineage>
</organism>
<dbReference type="STRING" id="1312852.EG19_03585"/>
<gene>
    <name evidence="3" type="ORF">EG19_03585</name>
    <name evidence="2" type="ORF">ENQ31_06715</name>
</gene>
<reference evidence="3 4" key="1">
    <citation type="submission" date="2014-04" db="EMBL/GenBank/DDBJ databases">
        <title>The Genome Sequence of Thermoanaerobaculum aquaticum MP-01, The First Cultivated Group 23 Acidobacterium.</title>
        <authorList>
            <person name="Stamps B.W."/>
            <person name="Losey N.A."/>
            <person name="Lawson P.A."/>
            <person name="Stevenson B.S."/>
        </authorList>
    </citation>
    <scope>NUCLEOTIDE SEQUENCE [LARGE SCALE GENOMIC DNA]</scope>
    <source>
        <strain evidence="3 4">MP-01</strain>
    </source>
</reference>
<protein>
    <submittedName>
        <fullName evidence="2">Polymer-forming cytoskeletal protein</fullName>
    </submittedName>
</protein>
<comment type="similarity">
    <text evidence="1">Belongs to the bactofilin family.</text>
</comment>
<dbReference type="Pfam" id="PF04519">
    <property type="entry name" value="Bactofilin"/>
    <property type="match status" value="1"/>
</dbReference>
<evidence type="ECO:0000313" key="4">
    <source>
        <dbReference type="Proteomes" id="UP000027284"/>
    </source>
</evidence>
<comment type="caution">
    <text evidence="3">The sequence shown here is derived from an EMBL/GenBank/DDBJ whole genome shotgun (WGS) entry which is preliminary data.</text>
</comment>